<keyword evidence="1" id="KW-0472">Membrane</keyword>
<dbReference type="EMBL" id="JBHUCM010000032">
    <property type="protein sequence ID" value="MFD1542586.1"/>
    <property type="molecule type" value="Genomic_DNA"/>
</dbReference>
<feature type="transmembrane region" description="Helical" evidence="1">
    <location>
        <begin position="48"/>
        <end position="68"/>
    </location>
</feature>
<organism evidence="2 3">
    <name type="scientific">Nonomuraea guangzhouensis</name>
    <dbReference type="NCBI Taxonomy" id="1291555"/>
    <lineage>
        <taxon>Bacteria</taxon>
        <taxon>Bacillati</taxon>
        <taxon>Actinomycetota</taxon>
        <taxon>Actinomycetes</taxon>
        <taxon>Streptosporangiales</taxon>
        <taxon>Streptosporangiaceae</taxon>
        <taxon>Nonomuraea</taxon>
    </lineage>
</organism>
<gene>
    <name evidence="2" type="ORF">ACFSJ0_36415</name>
</gene>
<accession>A0ABW4GIK4</accession>
<dbReference type="RefSeq" id="WP_219534315.1">
    <property type="nucleotide sequence ID" value="NZ_JAHKRM010000021.1"/>
</dbReference>
<keyword evidence="1" id="KW-0812">Transmembrane</keyword>
<proteinExistence type="predicted"/>
<keyword evidence="1" id="KW-1133">Transmembrane helix</keyword>
<reference evidence="3" key="1">
    <citation type="journal article" date="2019" name="Int. J. Syst. Evol. Microbiol.">
        <title>The Global Catalogue of Microorganisms (GCM) 10K type strain sequencing project: providing services to taxonomists for standard genome sequencing and annotation.</title>
        <authorList>
            <consortium name="The Broad Institute Genomics Platform"/>
            <consortium name="The Broad Institute Genome Sequencing Center for Infectious Disease"/>
            <person name="Wu L."/>
            <person name="Ma J."/>
        </authorList>
    </citation>
    <scope>NUCLEOTIDE SEQUENCE [LARGE SCALE GENOMIC DNA]</scope>
    <source>
        <strain evidence="3">CGMCC 1.15399</strain>
    </source>
</reference>
<dbReference type="Proteomes" id="UP001597097">
    <property type="component" value="Unassembled WGS sequence"/>
</dbReference>
<evidence type="ECO:0000313" key="3">
    <source>
        <dbReference type="Proteomes" id="UP001597097"/>
    </source>
</evidence>
<sequence>MVHVTAAADSVMHVTPGQIALTVPLAIASATGFLLLRCQGRGRPFGPAGWWLAVVIILLTGLVSSGVALVSGALLGNSLSTVLGAAAPGGLWLSQMRSREDERRSLAKEAATFWLVSLLARLDQAMAEDQRRWCERRVDDSWSVYELSMAAHRYHERIGERLSPEERRKERVHARLDAIERRLDVAALIEDGAPRSKVITALRGSRQTRLARYERYVNDLTRLHGILRHDAESDVLRLLASAYRAGYRSLPRFVPPARSRIAAPLRPHP</sequence>
<comment type="caution">
    <text evidence="2">The sequence shown here is derived from an EMBL/GenBank/DDBJ whole genome shotgun (WGS) entry which is preliminary data.</text>
</comment>
<name>A0ABW4GIK4_9ACTN</name>
<keyword evidence="3" id="KW-1185">Reference proteome</keyword>
<evidence type="ECO:0000313" key="2">
    <source>
        <dbReference type="EMBL" id="MFD1542586.1"/>
    </source>
</evidence>
<protein>
    <recommendedName>
        <fullName evidence="4">DUF4239 domain-containing protein</fullName>
    </recommendedName>
</protein>
<feature type="transmembrane region" description="Helical" evidence="1">
    <location>
        <begin position="19"/>
        <end position="36"/>
    </location>
</feature>
<evidence type="ECO:0008006" key="4">
    <source>
        <dbReference type="Google" id="ProtNLM"/>
    </source>
</evidence>
<evidence type="ECO:0000256" key="1">
    <source>
        <dbReference type="SAM" id="Phobius"/>
    </source>
</evidence>